<evidence type="ECO:0000313" key="2">
    <source>
        <dbReference type="EMBL" id="KAF9950884.1"/>
    </source>
</evidence>
<sequence length="158" mass="17639">MIYGIAWGVSDNYLITGCEDGSVLRWDVEVEEDQYRVHLRWSSTNGALNVTGANIEDVHGLSQLNTQLFKQRGARGEPVHVIREASKKLISMASAVSKLKLSSDSMIQGSFSSFSDPYDDQPETPLELVDDSKDIREQEIAIRIEDDSDIIPKQPILT</sequence>
<evidence type="ECO:0000313" key="3">
    <source>
        <dbReference type="Proteomes" id="UP000749646"/>
    </source>
</evidence>
<protein>
    <submittedName>
        <fullName evidence="2">Uncharacterized protein</fullName>
    </submittedName>
</protein>
<dbReference type="InterPro" id="IPR001680">
    <property type="entry name" value="WD40_rpt"/>
</dbReference>
<dbReference type="InterPro" id="IPR036322">
    <property type="entry name" value="WD40_repeat_dom_sf"/>
</dbReference>
<name>A0A9P6IZM0_9FUNG</name>
<organism evidence="2 3">
    <name type="scientific">Modicella reniformis</name>
    <dbReference type="NCBI Taxonomy" id="1440133"/>
    <lineage>
        <taxon>Eukaryota</taxon>
        <taxon>Fungi</taxon>
        <taxon>Fungi incertae sedis</taxon>
        <taxon>Mucoromycota</taxon>
        <taxon>Mortierellomycotina</taxon>
        <taxon>Mortierellomycetes</taxon>
        <taxon>Mortierellales</taxon>
        <taxon>Mortierellaceae</taxon>
        <taxon>Modicella</taxon>
    </lineage>
</organism>
<feature type="repeat" description="WD" evidence="1">
    <location>
        <begin position="1"/>
        <end position="36"/>
    </location>
</feature>
<dbReference type="Proteomes" id="UP000749646">
    <property type="component" value="Unassembled WGS sequence"/>
</dbReference>
<dbReference type="AlphaFoldDB" id="A0A9P6IZM0"/>
<keyword evidence="1" id="KW-0853">WD repeat</keyword>
<comment type="caution">
    <text evidence="2">The sequence shown here is derived from an EMBL/GenBank/DDBJ whole genome shotgun (WGS) entry which is preliminary data.</text>
</comment>
<dbReference type="PROSITE" id="PS50082">
    <property type="entry name" value="WD_REPEATS_2"/>
    <property type="match status" value="1"/>
</dbReference>
<reference evidence="2" key="1">
    <citation type="journal article" date="2020" name="Fungal Divers.">
        <title>Resolving the Mortierellaceae phylogeny through synthesis of multi-gene phylogenetics and phylogenomics.</title>
        <authorList>
            <person name="Vandepol N."/>
            <person name="Liber J."/>
            <person name="Desiro A."/>
            <person name="Na H."/>
            <person name="Kennedy M."/>
            <person name="Barry K."/>
            <person name="Grigoriev I.V."/>
            <person name="Miller A.N."/>
            <person name="O'Donnell K."/>
            <person name="Stajich J.E."/>
            <person name="Bonito G."/>
        </authorList>
    </citation>
    <scope>NUCLEOTIDE SEQUENCE</scope>
    <source>
        <strain evidence="2">MES-2147</strain>
    </source>
</reference>
<dbReference type="SUPFAM" id="SSF50978">
    <property type="entry name" value="WD40 repeat-like"/>
    <property type="match status" value="1"/>
</dbReference>
<keyword evidence="3" id="KW-1185">Reference proteome</keyword>
<dbReference type="OrthoDB" id="2421814at2759"/>
<evidence type="ECO:0000256" key="1">
    <source>
        <dbReference type="PROSITE-ProRule" id="PRU00221"/>
    </source>
</evidence>
<dbReference type="EMBL" id="JAAAHW010007136">
    <property type="protein sequence ID" value="KAF9950884.1"/>
    <property type="molecule type" value="Genomic_DNA"/>
</dbReference>
<accession>A0A9P6IZM0</accession>
<gene>
    <name evidence="2" type="ORF">BGZ65_006305</name>
</gene>
<proteinExistence type="predicted"/>